<feature type="region of interest" description="Disordered" evidence="1">
    <location>
        <begin position="1"/>
        <end position="20"/>
    </location>
</feature>
<feature type="domain" description="N-acetyltransferase" evidence="2">
    <location>
        <begin position="177"/>
        <end position="318"/>
    </location>
</feature>
<evidence type="ECO:0000259" key="2">
    <source>
        <dbReference type="PROSITE" id="PS51186"/>
    </source>
</evidence>
<dbReference type="EMBL" id="FQVU01000003">
    <property type="protein sequence ID" value="SHG75633.1"/>
    <property type="molecule type" value="Genomic_DNA"/>
</dbReference>
<dbReference type="InterPro" id="IPR016181">
    <property type="entry name" value="Acyl_CoA_acyltransferase"/>
</dbReference>
<dbReference type="RefSeq" id="WP_200800177.1">
    <property type="nucleotide sequence ID" value="NZ_FQVU01000003.1"/>
</dbReference>
<dbReference type="Gene3D" id="3.40.630.30">
    <property type="match status" value="1"/>
</dbReference>
<accession>A0A1M5MG04</accession>
<protein>
    <recommendedName>
        <fullName evidence="2">N-acetyltransferase domain-containing protein</fullName>
    </recommendedName>
</protein>
<dbReference type="InterPro" id="IPR000182">
    <property type="entry name" value="GNAT_dom"/>
</dbReference>
<dbReference type="Pfam" id="PF00583">
    <property type="entry name" value="Acetyltransf_1"/>
    <property type="match status" value="1"/>
</dbReference>
<proteinExistence type="predicted"/>
<sequence length="318" mass="33574">MSSLLRRSAGTGGASSGSEDLTVTVLGDADRPALTRLVGQDPFVNAVLAARLDALSSLSPRRFGGTLLGVRDPGGRLVAAAFHGGNLLPVAGDSDCTDEFGTAGVPDARDSCAEAWAVLGRYLARETRVCSSIVGRASAVSALWDELAPSWGRPRAIRDRQPLLALHDAATLPPGDETVRRVQPAQLDAYVPAAAEMFTEELGVSPYQCAAAGDYRRRVASLVREGRAFAVFDRDGRVAFKADLGAVSRQTCQVQGVWVRPELRGRGLGTRALAGVLAHALTTAPTVSLYVNDFNVAARRMYARLGMVPAATLSTVLF</sequence>
<dbReference type="InterPro" id="IPR025289">
    <property type="entry name" value="DUF4081"/>
</dbReference>
<name>A0A1M5MG04_9ACTN</name>
<reference evidence="3 4" key="1">
    <citation type="submission" date="2016-11" db="EMBL/GenBank/DDBJ databases">
        <authorList>
            <person name="Jaros S."/>
            <person name="Januszkiewicz K."/>
            <person name="Wedrychowicz H."/>
        </authorList>
    </citation>
    <scope>NUCLEOTIDE SEQUENCE [LARGE SCALE GENOMIC DNA]</scope>
    <source>
        <strain evidence="3 4">DSM 45627</strain>
    </source>
</reference>
<organism evidence="3 4">
    <name type="scientific">Jatrophihabitans endophyticus</name>
    <dbReference type="NCBI Taxonomy" id="1206085"/>
    <lineage>
        <taxon>Bacteria</taxon>
        <taxon>Bacillati</taxon>
        <taxon>Actinomycetota</taxon>
        <taxon>Actinomycetes</taxon>
        <taxon>Jatrophihabitantales</taxon>
        <taxon>Jatrophihabitantaceae</taxon>
        <taxon>Jatrophihabitans</taxon>
    </lineage>
</organism>
<dbReference type="PROSITE" id="PS51186">
    <property type="entry name" value="GNAT"/>
    <property type="match status" value="1"/>
</dbReference>
<gene>
    <name evidence="3" type="ORF">SAMN05443575_2706</name>
</gene>
<dbReference type="GO" id="GO:0016747">
    <property type="term" value="F:acyltransferase activity, transferring groups other than amino-acyl groups"/>
    <property type="evidence" value="ECO:0007669"/>
    <property type="project" value="InterPro"/>
</dbReference>
<dbReference type="AlphaFoldDB" id="A0A1M5MG04"/>
<evidence type="ECO:0000313" key="4">
    <source>
        <dbReference type="Proteomes" id="UP000186132"/>
    </source>
</evidence>
<keyword evidence="4" id="KW-1185">Reference proteome</keyword>
<dbReference type="CDD" id="cd04301">
    <property type="entry name" value="NAT_SF"/>
    <property type="match status" value="1"/>
</dbReference>
<dbReference type="SUPFAM" id="SSF55729">
    <property type="entry name" value="Acyl-CoA N-acyltransferases (Nat)"/>
    <property type="match status" value="1"/>
</dbReference>
<evidence type="ECO:0000313" key="3">
    <source>
        <dbReference type="EMBL" id="SHG75633.1"/>
    </source>
</evidence>
<dbReference type="STRING" id="1206085.SAMN05443575_2706"/>
<dbReference type="Pfam" id="PF13312">
    <property type="entry name" value="DUF4081"/>
    <property type="match status" value="1"/>
</dbReference>
<evidence type="ECO:0000256" key="1">
    <source>
        <dbReference type="SAM" id="MobiDB-lite"/>
    </source>
</evidence>
<dbReference type="Proteomes" id="UP000186132">
    <property type="component" value="Unassembled WGS sequence"/>
</dbReference>